<evidence type="ECO:0000259" key="12">
    <source>
        <dbReference type="PROSITE" id="PS50195"/>
    </source>
</evidence>
<evidence type="ECO:0000256" key="2">
    <source>
        <dbReference type="ARBA" id="ARBA00004496"/>
    </source>
</evidence>
<dbReference type="GO" id="GO:0015031">
    <property type="term" value="P:protein transport"/>
    <property type="evidence" value="ECO:0007669"/>
    <property type="project" value="TreeGrafter"/>
</dbReference>
<evidence type="ECO:0000256" key="10">
    <source>
        <dbReference type="SAM" id="Coils"/>
    </source>
</evidence>
<dbReference type="AlphaFoldDB" id="A0A1E4RBS4"/>
<dbReference type="GO" id="GO:0000422">
    <property type="term" value="P:autophagy of mitochondrion"/>
    <property type="evidence" value="ECO:0007669"/>
    <property type="project" value="TreeGrafter"/>
</dbReference>
<evidence type="ECO:0000256" key="8">
    <source>
        <dbReference type="ARBA" id="ARBA00040748"/>
    </source>
</evidence>
<feature type="region of interest" description="Disordered" evidence="11">
    <location>
        <begin position="335"/>
        <end position="356"/>
    </location>
</feature>
<dbReference type="Gene3D" id="1.20.1270.60">
    <property type="entry name" value="Arfaptin homology (AH) domain/BAR domain"/>
    <property type="match status" value="1"/>
</dbReference>
<dbReference type="InterPro" id="IPR036871">
    <property type="entry name" value="PX_dom_sf"/>
</dbReference>
<dbReference type="GO" id="GO:0035091">
    <property type="term" value="F:phosphatidylinositol binding"/>
    <property type="evidence" value="ECO:0007669"/>
    <property type="project" value="InterPro"/>
</dbReference>
<keyword evidence="7" id="KW-0472">Membrane</keyword>
<dbReference type="GO" id="GO:0032456">
    <property type="term" value="P:endocytic recycling"/>
    <property type="evidence" value="ECO:0007669"/>
    <property type="project" value="TreeGrafter"/>
</dbReference>
<keyword evidence="5" id="KW-0963">Cytoplasm</keyword>
<dbReference type="PROSITE" id="PS50195">
    <property type="entry name" value="PX"/>
    <property type="match status" value="1"/>
</dbReference>
<protein>
    <recommendedName>
        <fullName evidence="8">Sorting nexin-4</fullName>
    </recommendedName>
    <alternativeName>
        <fullName evidence="9">Autophagy-related protein 24</fullName>
    </alternativeName>
</protein>
<evidence type="ECO:0000256" key="7">
    <source>
        <dbReference type="ARBA" id="ARBA00023136"/>
    </source>
</evidence>
<feature type="domain" description="PX" evidence="12">
    <location>
        <begin position="87"/>
        <end position="220"/>
    </location>
</feature>
<dbReference type="GO" id="GO:0000407">
    <property type="term" value="C:phagophore assembly site"/>
    <property type="evidence" value="ECO:0007669"/>
    <property type="project" value="TreeGrafter"/>
</dbReference>
<evidence type="ECO:0000256" key="4">
    <source>
        <dbReference type="ARBA" id="ARBA00022448"/>
    </source>
</evidence>
<proteinExistence type="inferred from homology"/>
<dbReference type="PANTHER" id="PTHR45949:SF2">
    <property type="entry name" value="SORTING NEXIN-4"/>
    <property type="match status" value="1"/>
</dbReference>
<dbReference type="CDD" id="cd06863">
    <property type="entry name" value="PX_Atg24p"/>
    <property type="match status" value="1"/>
</dbReference>
<feature type="compositionally biased region" description="Polar residues" evidence="11">
    <location>
        <begin position="335"/>
        <end position="345"/>
    </location>
</feature>
<keyword evidence="6" id="KW-0446">Lipid-binding</keyword>
<name>A0A1E4RBS4_9ASCO</name>
<feature type="coiled-coil region" evidence="10">
    <location>
        <begin position="480"/>
        <end position="514"/>
    </location>
</feature>
<evidence type="ECO:0000256" key="1">
    <source>
        <dbReference type="ARBA" id="ARBA00004184"/>
    </source>
</evidence>
<evidence type="ECO:0000256" key="3">
    <source>
        <dbReference type="ARBA" id="ARBA00010883"/>
    </source>
</evidence>
<dbReference type="RefSeq" id="XP_020073779.1">
    <property type="nucleotide sequence ID" value="XM_020219125.1"/>
</dbReference>
<dbReference type="GO" id="GO:0005769">
    <property type="term" value="C:early endosome"/>
    <property type="evidence" value="ECO:0007669"/>
    <property type="project" value="TreeGrafter"/>
</dbReference>
<dbReference type="SMART" id="SM00312">
    <property type="entry name" value="PX"/>
    <property type="match status" value="1"/>
</dbReference>
<keyword evidence="4" id="KW-0813">Transport</keyword>
<keyword evidence="10" id="KW-0175">Coiled coil</keyword>
<feature type="region of interest" description="Disordered" evidence="11">
    <location>
        <begin position="1"/>
        <end position="78"/>
    </location>
</feature>
<accession>A0A1E4RBS4</accession>
<dbReference type="GO" id="GO:0061709">
    <property type="term" value="P:reticulophagy"/>
    <property type="evidence" value="ECO:0007669"/>
    <property type="project" value="TreeGrafter"/>
</dbReference>
<gene>
    <name evidence="13" type="ORF">HYPBUDRAFT_115512</name>
</gene>
<dbReference type="GeneID" id="30993675"/>
<sequence length="568" mass="63675">MTKGPSNDSDRASDDKGDADVNGRDHSDNDHPNQDASIKSLHSNNLESAADDKGNIDLLGSPAAATSGGYESELGSTDEPNLFYSHTIDSSVTSPIRDLDSASKPFISYQITTTTNHPSVIKLSSIKPTEPNSAVTIKVRRRYGDFRFLHDCLSNDYPQILVPPLPSKLNFKYLTGDTFSTAFVHKRLHSLDRFVKYITNHSILSQLSIFHLFVSDSPDWSTFTKNLKISKNNTSSIQEENIESSGFTSSVVNKVVNEDLLTETVMNFLTPAKHKRETNKDILEISDKLKKLYENLLKLDKIFTKLNKKNHDLSQDYEQFANQISKLSIIQSKGQETGLGTNSDEVNGDATESSKDQQQFTDNFKVFAQSLSYFSNNWASLHKYIDESFLVSLKDCSKYIISLTNLIELQHNKKIDLQVLQDYLNKSRGELASFGGRHATGNAPPPSGVLNGNKPSGIVNNTTQLIKDTISTSATPHIASSNTDGKLEKLQNKIEQLENEIKLQTDLVQSLTNKIINEEYPNWDKFNKNELKQNMVGLCNEEIKFYKGLVDNWSDVEVKLMSRLEELK</sequence>
<dbReference type="EMBL" id="KV454547">
    <property type="protein sequence ID" value="ODV64712.1"/>
    <property type="molecule type" value="Genomic_DNA"/>
</dbReference>
<dbReference type="Pfam" id="PF00787">
    <property type="entry name" value="PX"/>
    <property type="match status" value="1"/>
</dbReference>
<dbReference type="InterPro" id="IPR027267">
    <property type="entry name" value="AH/BAR_dom_sf"/>
</dbReference>
<evidence type="ECO:0000256" key="6">
    <source>
        <dbReference type="ARBA" id="ARBA00023121"/>
    </source>
</evidence>
<feature type="compositionally biased region" description="Basic and acidic residues" evidence="11">
    <location>
        <begin position="8"/>
        <end position="33"/>
    </location>
</feature>
<evidence type="ECO:0000313" key="13">
    <source>
        <dbReference type="EMBL" id="ODV64712.1"/>
    </source>
</evidence>
<feature type="compositionally biased region" description="Polar residues" evidence="11">
    <location>
        <begin position="34"/>
        <end position="47"/>
    </location>
</feature>
<evidence type="ECO:0000256" key="9">
    <source>
        <dbReference type="ARBA" id="ARBA00041273"/>
    </source>
</evidence>
<dbReference type="PANTHER" id="PTHR45949">
    <property type="entry name" value="SORTING NEXIN-4"/>
    <property type="match status" value="1"/>
</dbReference>
<dbReference type="OrthoDB" id="205639at2759"/>
<keyword evidence="14" id="KW-1185">Reference proteome</keyword>
<dbReference type="InterPro" id="IPR001683">
    <property type="entry name" value="PX_dom"/>
</dbReference>
<dbReference type="SUPFAM" id="SSF64268">
    <property type="entry name" value="PX domain"/>
    <property type="match status" value="1"/>
</dbReference>
<evidence type="ECO:0000313" key="14">
    <source>
        <dbReference type="Proteomes" id="UP000095085"/>
    </source>
</evidence>
<reference evidence="14" key="1">
    <citation type="submission" date="2016-05" db="EMBL/GenBank/DDBJ databases">
        <title>Comparative genomics of biotechnologically important yeasts.</title>
        <authorList>
            <consortium name="DOE Joint Genome Institute"/>
            <person name="Riley R."/>
            <person name="Haridas S."/>
            <person name="Wolfe K.H."/>
            <person name="Lopes M.R."/>
            <person name="Hittinger C.T."/>
            <person name="Goker M."/>
            <person name="Salamov A."/>
            <person name="Wisecaver J."/>
            <person name="Long T.M."/>
            <person name="Aerts A.L."/>
            <person name="Barry K."/>
            <person name="Choi C."/>
            <person name="Clum A."/>
            <person name="Coughlan A.Y."/>
            <person name="Deshpande S."/>
            <person name="Douglass A.P."/>
            <person name="Hanson S.J."/>
            <person name="Klenk H.-P."/>
            <person name="Labutti K."/>
            <person name="Lapidus A."/>
            <person name="Lindquist E."/>
            <person name="Lipzen A."/>
            <person name="Meier-Kolthoff J.P."/>
            <person name="Ohm R.A."/>
            <person name="Otillar R.P."/>
            <person name="Pangilinan J."/>
            <person name="Peng Y."/>
            <person name="Rokas A."/>
            <person name="Rosa C.A."/>
            <person name="Scheuner C."/>
            <person name="Sibirny A.A."/>
            <person name="Slot J.C."/>
            <person name="Stielow J.B."/>
            <person name="Sun H."/>
            <person name="Kurtzman C.P."/>
            <person name="Blackwell M."/>
            <person name="Grigoriev I.V."/>
            <person name="Jeffries T.W."/>
        </authorList>
    </citation>
    <scope>NUCLEOTIDE SEQUENCE [LARGE SCALE GENOMIC DNA]</scope>
    <source>
        <strain evidence="14">NRRL Y-1933</strain>
    </source>
</reference>
<dbReference type="Gene3D" id="3.30.1520.10">
    <property type="entry name" value="Phox-like domain"/>
    <property type="match status" value="1"/>
</dbReference>
<evidence type="ECO:0000256" key="5">
    <source>
        <dbReference type="ARBA" id="ARBA00022490"/>
    </source>
</evidence>
<dbReference type="STRING" id="984485.A0A1E4RBS4"/>
<dbReference type="GO" id="GO:0034727">
    <property type="term" value="P:piecemeal microautophagy of the nucleus"/>
    <property type="evidence" value="ECO:0007669"/>
    <property type="project" value="TreeGrafter"/>
</dbReference>
<comment type="subcellular location">
    <subcellularLocation>
        <location evidence="2">Cytoplasm</location>
    </subcellularLocation>
    <subcellularLocation>
        <location evidence="1">Endomembrane system</location>
        <topology evidence="1">Peripheral membrane protein</topology>
    </subcellularLocation>
</comment>
<dbReference type="Proteomes" id="UP000095085">
    <property type="component" value="Unassembled WGS sequence"/>
</dbReference>
<evidence type="ECO:0000256" key="11">
    <source>
        <dbReference type="SAM" id="MobiDB-lite"/>
    </source>
</evidence>
<comment type="similarity">
    <text evidence="3">Belongs to the sorting nexin family.</text>
</comment>
<organism evidence="13 14">
    <name type="scientific">Hyphopichia burtonii NRRL Y-1933</name>
    <dbReference type="NCBI Taxonomy" id="984485"/>
    <lineage>
        <taxon>Eukaryota</taxon>
        <taxon>Fungi</taxon>
        <taxon>Dikarya</taxon>
        <taxon>Ascomycota</taxon>
        <taxon>Saccharomycotina</taxon>
        <taxon>Pichiomycetes</taxon>
        <taxon>Debaryomycetaceae</taxon>
        <taxon>Hyphopichia</taxon>
    </lineage>
</organism>